<dbReference type="AlphaFoldDB" id="A0A1H2Q4C7"/>
<dbReference type="NCBIfam" id="NF037961">
    <property type="entry name" value="RodA_shape"/>
    <property type="match status" value="1"/>
</dbReference>
<dbReference type="GO" id="GO:0051301">
    <property type="term" value="P:cell division"/>
    <property type="evidence" value="ECO:0007669"/>
    <property type="project" value="InterPro"/>
</dbReference>
<feature type="transmembrane region" description="Helical" evidence="6">
    <location>
        <begin position="393"/>
        <end position="412"/>
    </location>
</feature>
<dbReference type="GO" id="GO:0032153">
    <property type="term" value="C:cell division site"/>
    <property type="evidence" value="ECO:0007669"/>
    <property type="project" value="TreeGrafter"/>
</dbReference>
<evidence type="ECO:0000256" key="4">
    <source>
        <dbReference type="ARBA" id="ARBA00022989"/>
    </source>
</evidence>
<sequence>MLKHLDWLSVLLYIALVSIGWVCIYATGYNEQTTNLMDFSQHATKQLFFVCTSVLLILFILAIEPKFYENSAEIFYMVAMLLLVGVLIFGKTINGAKAWYAIGPVTIQPAEFAKTATALLFAKQLSHIQTDIRKFKDLINTLVIIIIPCFLIILQPDPGSTLVYGAFIFALNREGMSSSFIFLMLLFLMVFLSTLKFGMGNTITFFVFLALLYGYWAKQRNGHTPYRHVSLLVILCVLTSYSANFIFYNVFKQHHRDRFSLWLRLDNEITDSQTLRQTVAYNTLQAESAISSGGLSGKGFLEGTLTKGDFVPEQHTDYIFTTLGEEWGFYGTATVTLLFALLCLRIWYLAENQRSKFYRIYGYCVSAIFFIHFFVNISMVIGTMPTVGIPLPFFSYGGSGLWGFTMLLFIFLRLNMNKEKH</sequence>
<feature type="transmembrane region" description="Helical" evidence="6">
    <location>
        <begin position="327"/>
        <end position="348"/>
    </location>
</feature>
<keyword evidence="4 6" id="KW-1133">Transmembrane helix</keyword>
<feature type="transmembrane region" description="Helical" evidence="6">
    <location>
        <begin position="360"/>
        <end position="381"/>
    </location>
</feature>
<keyword evidence="8" id="KW-1185">Reference proteome</keyword>
<feature type="transmembrane region" description="Helical" evidence="6">
    <location>
        <begin position="75"/>
        <end position="93"/>
    </location>
</feature>
<dbReference type="PANTHER" id="PTHR30474">
    <property type="entry name" value="CELL CYCLE PROTEIN"/>
    <property type="match status" value="1"/>
</dbReference>
<evidence type="ECO:0000256" key="6">
    <source>
        <dbReference type="SAM" id="Phobius"/>
    </source>
</evidence>
<evidence type="ECO:0000313" key="8">
    <source>
        <dbReference type="Proteomes" id="UP000182771"/>
    </source>
</evidence>
<evidence type="ECO:0000256" key="5">
    <source>
        <dbReference type="ARBA" id="ARBA00023136"/>
    </source>
</evidence>
<dbReference type="RefSeq" id="WP_016419352.1">
    <property type="nucleotide sequence ID" value="NZ_FNND01000001.1"/>
</dbReference>
<dbReference type="EMBL" id="FNND01000001">
    <property type="protein sequence ID" value="SDW01524.1"/>
    <property type="molecule type" value="Genomic_DNA"/>
</dbReference>
<keyword evidence="3" id="KW-0133">Cell shape</keyword>
<dbReference type="GO" id="GO:0008360">
    <property type="term" value="P:regulation of cell shape"/>
    <property type="evidence" value="ECO:0007669"/>
    <property type="project" value="UniProtKB-KW"/>
</dbReference>
<dbReference type="PANTHER" id="PTHR30474:SF1">
    <property type="entry name" value="PEPTIDOGLYCAN GLYCOSYLTRANSFERASE MRDB"/>
    <property type="match status" value="1"/>
</dbReference>
<feature type="transmembrane region" description="Helical" evidence="6">
    <location>
        <begin position="138"/>
        <end position="154"/>
    </location>
</feature>
<keyword evidence="2 6" id="KW-0812">Transmembrane</keyword>
<dbReference type="Proteomes" id="UP000182771">
    <property type="component" value="Unassembled WGS sequence"/>
</dbReference>
<gene>
    <name evidence="7" type="ORF">SAMN05444420_10118</name>
</gene>
<keyword evidence="5 6" id="KW-0472">Membrane</keyword>
<accession>A0A1H2Q4C7</accession>
<organism evidence="7 8">
    <name type="scientific">Capnocytophaga granulosa</name>
    <dbReference type="NCBI Taxonomy" id="45242"/>
    <lineage>
        <taxon>Bacteria</taxon>
        <taxon>Pseudomonadati</taxon>
        <taxon>Bacteroidota</taxon>
        <taxon>Flavobacteriia</taxon>
        <taxon>Flavobacteriales</taxon>
        <taxon>Flavobacteriaceae</taxon>
        <taxon>Capnocytophaga</taxon>
    </lineage>
</organism>
<dbReference type="GeneID" id="85018103"/>
<comment type="subcellular location">
    <subcellularLocation>
        <location evidence="1">Membrane</location>
        <topology evidence="1">Multi-pass membrane protein</topology>
    </subcellularLocation>
</comment>
<evidence type="ECO:0000313" key="7">
    <source>
        <dbReference type="EMBL" id="SDW01524.1"/>
    </source>
</evidence>
<evidence type="ECO:0000256" key="2">
    <source>
        <dbReference type="ARBA" id="ARBA00022692"/>
    </source>
</evidence>
<reference evidence="7 8" key="1">
    <citation type="submission" date="2016-10" db="EMBL/GenBank/DDBJ databases">
        <authorList>
            <person name="Varghese N."/>
            <person name="Submissions S."/>
        </authorList>
    </citation>
    <scope>NUCLEOTIDE SEQUENCE [LARGE SCALE GENOMIC DNA]</scope>
    <source>
        <strain evidence="7 8">DSM 11449</strain>
    </source>
</reference>
<proteinExistence type="predicted"/>
<dbReference type="Pfam" id="PF01098">
    <property type="entry name" value="FTSW_RODA_SPOVE"/>
    <property type="match status" value="1"/>
</dbReference>
<feature type="transmembrane region" description="Helical" evidence="6">
    <location>
        <begin position="7"/>
        <end position="27"/>
    </location>
</feature>
<comment type="caution">
    <text evidence="7">The sequence shown here is derived from an EMBL/GenBank/DDBJ whole genome shotgun (WGS) entry which is preliminary data.</text>
</comment>
<dbReference type="OrthoDB" id="9768187at2"/>
<dbReference type="GO" id="GO:0005886">
    <property type="term" value="C:plasma membrane"/>
    <property type="evidence" value="ECO:0007669"/>
    <property type="project" value="TreeGrafter"/>
</dbReference>
<feature type="transmembrane region" description="Helical" evidence="6">
    <location>
        <begin position="229"/>
        <end position="251"/>
    </location>
</feature>
<feature type="transmembrane region" description="Helical" evidence="6">
    <location>
        <begin position="47"/>
        <end position="63"/>
    </location>
</feature>
<evidence type="ECO:0000256" key="3">
    <source>
        <dbReference type="ARBA" id="ARBA00022960"/>
    </source>
</evidence>
<name>A0A1H2Q4C7_9FLAO</name>
<evidence type="ECO:0000256" key="1">
    <source>
        <dbReference type="ARBA" id="ARBA00004141"/>
    </source>
</evidence>
<protein>
    <submittedName>
        <fullName evidence="7">Rod shape determining protein RodA</fullName>
    </submittedName>
</protein>
<dbReference type="GO" id="GO:0015648">
    <property type="term" value="F:lipid-linked peptidoglycan transporter activity"/>
    <property type="evidence" value="ECO:0007669"/>
    <property type="project" value="TreeGrafter"/>
</dbReference>
<dbReference type="InterPro" id="IPR001182">
    <property type="entry name" value="FtsW/RodA"/>
</dbReference>
<feature type="transmembrane region" description="Helical" evidence="6">
    <location>
        <begin position="198"/>
        <end position="217"/>
    </location>
</feature>